<dbReference type="GO" id="GO:0003677">
    <property type="term" value="F:DNA binding"/>
    <property type="evidence" value="ECO:0007669"/>
    <property type="project" value="InterPro"/>
</dbReference>
<dbReference type="EMBL" id="CP050292">
    <property type="protein sequence ID" value="QND70823.1"/>
    <property type="molecule type" value="Genomic_DNA"/>
</dbReference>
<dbReference type="InterPro" id="IPR012337">
    <property type="entry name" value="RNaseH-like_sf"/>
</dbReference>
<dbReference type="KEGG" id="trb:HB776_07915"/>
<reference evidence="2" key="2">
    <citation type="journal article" date="2020" name="Mol. Plant Microbe Interact.">
        <title>Complete genome sequences of four natural Pseudomonas isolates that catabolize a wide range of aromatic compounds relevant to lignin valorization.</title>
        <authorList>
            <person name="Hatmaker E.A."/>
            <person name="Presle G."/>
            <person name="Cannon O."/>
            <person name="Guss A.M."/>
            <person name="Elkins J.G."/>
        </authorList>
    </citation>
    <scope>NUCLEOTIDE SEQUENCE</scope>
    <source>
        <strain evidence="2">581</strain>
    </source>
</reference>
<dbReference type="AlphaFoldDB" id="A0A7G6TSV8"/>
<dbReference type="InterPro" id="IPR009057">
    <property type="entry name" value="Homeodomain-like_sf"/>
</dbReference>
<name>A0A7G6TSV8_9BRAD</name>
<reference evidence="6" key="1">
    <citation type="journal article" date="2020" name="Mol. Plant Microbe">
        <title>Rhizobial microsymbionts of the narrowly endemic Oxytropis species growing in Kamchatka are characterized by significant genetic diversity and possess a set of genes that are associated with T3SS and T6SS secretion systems and can affect the development of symbiosis.</title>
        <authorList>
            <person name="Safronova V."/>
            <person name="Guro P."/>
            <person name="Sazanova A."/>
            <person name="Kuznetsova I."/>
            <person name="Belimov A."/>
            <person name="Yakubov V."/>
            <person name="Chirak E."/>
            <person name="Afonin A."/>
            <person name="Gogolev Y."/>
            <person name="Andronov E."/>
            <person name="Tikhonovich I."/>
        </authorList>
    </citation>
    <scope>NUCLEOTIDE SEQUENCE [LARGE SCALE GENOMIC DNA]</scope>
    <source>
        <strain evidence="6">581</strain>
    </source>
</reference>
<dbReference type="NCBIfam" id="NF033516">
    <property type="entry name" value="transpos_IS3"/>
    <property type="match status" value="1"/>
</dbReference>
<gene>
    <name evidence="2" type="ORF">HB776_00200</name>
    <name evidence="3" type="ORF">HB776_05920</name>
    <name evidence="4" type="ORF">HB776_06760</name>
    <name evidence="5" type="ORF">HB776_07915</name>
</gene>
<dbReference type="InterPro" id="IPR025948">
    <property type="entry name" value="HTH-like_dom"/>
</dbReference>
<dbReference type="GO" id="GO:0004803">
    <property type="term" value="F:transposase activity"/>
    <property type="evidence" value="ECO:0007669"/>
    <property type="project" value="InterPro"/>
</dbReference>
<dbReference type="SUPFAM" id="SSF46689">
    <property type="entry name" value="Homeodomain-like"/>
    <property type="match status" value="1"/>
</dbReference>
<dbReference type="PANTHER" id="PTHR46889">
    <property type="entry name" value="TRANSPOSASE INSF FOR INSERTION SEQUENCE IS3B-RELATED"/>
    <property type="match status" value="1"/>
</dbReference>
<dbReference type="KEGG" id="trb:HB776_05920"/>
<dbReference type="EMBL" id="CP050292">
    <property type="protein sequence ID" value="QND71171.1"/>
    <property type="molecule type" value="Genomic_DNA"/>
</dbReference>
<dbReference type="InterPro" id="IPR002514">
    <property type="entry name" value="Transposase_8"/>
</dbReference>
<evidence type="ECO:0000259" key="1">
    <source>
        <dbReference type="PROSITE" id="PS50994"/>
    </source>
</evidence>
<dbReference type="InterPro" id="IPR050900">
    <property type="entry name" value="Transposase_IS3/IS150/IS904"/>
</dbReference>
<dbReference type="GO" id="GO:0006313">
    <property type="term" value="P:DNA transposition"/>
    <property type="evidence" value="ECO:0007669"/>
    <property type="project" value="InterPro"/>
</dbReference>
<evidence type="ECO:0000313" key="4">
    <source>
        <dbReference type="EMBL" id="QND70970.1"/>
    </source>
</evidence>
<dbReference type="PANTHER" id="PTHR46889:SF4">
    <property type="entry name" value="TRANSPOSASE INSO FOR INSERTION SEQUENCE ELEMENT IS911B-RELATED"/>
    <property type="match status" value="1"/>
</dbReference>
<dbReference type="Proteomes" id="UP000515291">
    <property type="component" value="Chromosome"/>
</dbReference>
<dbReference type="Pfam" id="PF13333">
    <property type="entry name" value="rve_2"/>
    <property type="match status" value="1"/>
</dbReference>
<accession>A0A7G6TSV8</accession>
<dbReference type="SUPFAM" id="SSF53098">
    <property type="entry name" value="Ribonuclease H-like"/>
    <property type="match status" value="1"/>
</dbReference>
<proteinExistence type="predicted"/>
<dbReference type="Pfam" id="PF13276">
    <property type="entry name" value="HTH_21"/>
    <property type="match status" value="1"/>
</dbReference>
<dbReference type="RefSeq" id="WP_184514183.1">
    <property type="nucleotide sequence ID" value="NZ_CP050292.1"/>
</dbReference>
<dbReference type="Gene3D" id="1.10.10.60">
    <property type="entry name" value="Homeodomain-like"/>
    <property type="match status" value="1"/>
</dbReference>
<dbReference type="Pfam" id="PF00665">
    <property type="entry name" value="rve"/>
    <property type="match status" value="1"/>
</dbReference>
<organism evidence="2 6">
    <name type="scientific">Tardiphaga robiniae</name>
    <dbReference type="NCBI Taxonomy" id="943830"/>
    <lineage>
        <taxon>Bacteria</taxon>
        <taxon>Pseudomonadati</taxon>
        <taxon>Pseudomonadota</taxon>
        <taxon>Alphaproteobacteria</taxon>
        <taxon>Hyphomicrobiales</taxon>
        <taxon>Nitrobacteraceae</taxon>
        <taxon>Tardiphaga</taxon>
    </lineage>
</organism>
<dbReference type="KEGG" id="trb:HB776_00200"/>
<dbReference type="InterPro" id="IPR048020">
    <property type="entry name" value="Transpos_IS3"/>
</dbReference>
<evidence type="ECO:0000313" key="2">
    <source>
        <dbReference type="EMBL" id="QND69840.1"/>
    </source>
</evidence>
<evidence type="ECO:0000313" key="5">
    <source>
        <dbReference type="EMBL" id="QND71171.1"/>
    </source>
</evidence>
<dbReference type="KEGG" id="trb:HB776_06760"/>
<evidence type="ECO:0000313" key="3">
    <source>
        <dbReference type="EMBL" id="QND70823.1"/>
    </source>
</evidence>
<dbReference type="Gene3D" id="3.30.420.10">
    <property type="entry name" value="Ribonuclease H-like superfamily/Ribonuclease H"/>
    <property type="match status" value="1"/>
</dbReference>
<dbReference type="EMBL" id="CP050292">
    <property type="protein sequence ID" value="QND70970.1"/>
    <property type="molecule type" value="Genomic_DNA"/>
</dbReference>
<dbReference type="InterPro" id="IPR001584">
    <property type="entry name" value="Integrase_cat-core"/>
</dbReference>
<dbReference type="InterPro" id="IPR036397">
    <property type="entry name" value="RNaseH_sf"/>
</dbReference>
<evidence type="ECO:0000313" key="6">
    <source>
        <dbReference type="Proteomes" id="UP000515291"/>
    </source>
</evidence>
<dbReference type="PROSITE" id="PS50994">
    <property type="entry name" value="INTEGRASE"/>
    <property type="match status" value="1"/>
</dbReference>
<protein>
    <submittedName>
        <fullName evidence="2">IS3 family transposase</fullName>
    </submittedName>
</protein>
<dbReference type="GO" id="GO:0015074">
    <property type="term" value="P:DNA integration"/>
    <property type="evidence" value="ECO:0007669"/>
    <property type="project" value="InterPro"/>
</dbReference>
<dbReference type="EMBL" id="CP050292">
    <property type="protein sequence ID" value="QND69840.1"/>
    <property type="molecule type" value="Genomic_DNA"/>
</dbReference>
<dbReference type="Pfam" id="PF01527">
    <property type="entry name" value="HTH_Tnp_1"/>
    <property type="match status" value="1"/>
</dbReference>
<sequence length="384" mass="44435">MRRRRFSREFKVEAVKLVRERGVSVAQAGRDLGVHENVLRKWVKEFGSDPVQAFPGHGQMKPEQLEIERLRREVNKLKAERDIPKKGRGLLREGSDMKFVFIAKHRTIWPVAWLCEAMGVSRSGFHAWLNRSPSARSRTDETVGLQIKASFIASDRTYGARRVWRDLLADGVECGLHRIERLMRLQALRARPRRRRLPKDEGDRQIAIMPSNLLDRQFTAEQPNQKWIADFTYIWTAEGWLYVSAVIDLFSRRVVGWSMSAGMTAQLVADALLMAVWRRGKPNELLHHSDQGSQYTSEQFQRLMADSGIVCSMSRSGNVWDNAAMESFFSSLKTERTARKIYRTRNEARADVFDYIERFYNATRRHSTIGYLSPVEFERKVGLA</sequence>
<feature type="domain" description="Integrase catalytic" evidence="1">
    <location>
        <begin position="219"/>
        <end position="382"/>
    </location>
</feature>